<name>A0A1Y1XU14_9FUNG</name>
<dbReference type="AlphaFoldDB" id="A0A1Y1XU14"/>
<gene>
    <name evidence="2" type="ORF">K493DRAFT_358540</name>
</gene>
<organism evidence="2 3">
    <name type="scientific">Basidiobolus meristosporus CBS 931.73</name>
    <dbReference type="NCBI Taxonomy" id="1314790"/>
    <lineage>
        <taxon>Eukaryota</taxon>
        <taxon>Fungi</taxon>
        <taxon>Fungi incertae sedis</taxon>
        <taxon>Zoopagomycota</taxon>
        <taxon>Entomophthoromycotina</taxon>
        <taxon>Basidiobolomycetes</taxon>
        <taxon>Basidiobolales</taxon>
        <taxon>Basidiobolaceae</taxon>
        <taxon>Basidiobolus</taxon>
    </lineage>
</organism>
<protein>
    <submittedName>
        <fullName evidence="2">Uncharacterized protein</fullName>
    </submittedName>
</protein>
<feature type="region of interest" description="Disordered" evidence="1">
    <location>
        <begin position="48"/>
        <end position="69"/>
    </location>
</feature>
<evidence type="ECO:0000256" key="1">
    <source>
        <dbReference type="SAM" id="MobiDB-lite"/>
    </source>
</evidence>
<keyword evidence="3" id="KW-1185">Reference proteome</keyword>
<proteinExistence type="predicted"/>
<dbReference type="InParanoid" id="A0A1Y1XU14"/>
<reference evidence="2 3" key="1">
    <citation type="submission" date="2016-07" db="EMBL/GenBank/DDBJ databases">
        <title>Pervasive Adenine N6-methylation of Active Genes in Fungi.</title>
        <authorList>
            <consortium name="DOE Joint Genome Institute"/>
            <person name="Mondo S.J."/>
            <person name="Dannebaum R.O."/>
            <person name="Kuo R.C."/>
            <person name="Labutti K."/>
            <person name="Haridas S."/>
            <person name="Kuo A."/>
            <person name="Salamov A."/>
            <person name="Ahrendt S.R."/>
            <person name="Lipzen A."/>
            <person name="Sullivan W."/>
            <person name="Andreopoulos W.B."/>
            <person name="Clum A."/>
            <person name="Lindquist E."/>
            <person name="Daum C."/>
            <person name="Ramamoorthy G.K."/>
            <person name="Gryganskyi A."/>
            <person name="Culley D."/>
            <person name="Magnuson J.K."/>
            <person name="James T.Y."/>
            <person name="O'Malley M.A."/>
            <person name="Stajich J.E."/>
            <person name="Spatafora J.W."/>
            <person name="Visel A."/>
            <person name="Grigoriev I.V."/>
        </authorList>
    </citation>
    <scope>NUCLEOTIDE SEQUENCE [LARGE SCALE GENOMIC DNA]</scope>
    <source>
        <strain evidence="2 3">CBS 931.73</strain>
    </source>
</reference>
<comment type="caution">
    <text evidence="2">The sequence shown here is derived from an EMBL/GenBank/DDBJ whole genome shotgun (WGS) entry which is preliminary data.</text>
</comment>
<sequence length="69" mass="7194">MPFATAAATGAAIGAIGAAGLYYNSQNGPQKARRPSLGQVQFYSVLPESQKPDPYANPDIPIVETVSND</sequence>
<dbReference type="Proteomes" id="UP000193498">
    <property type="component" value="Unassembled WGS sequence"/>
</dbReference>
<evidence type="ECO:0000313" key="2">
    <source>
        <dbReference type="EMBL" id="ORX89175.1"/>
    </source>
</evidence>
<evidence type="ECO:0000313" key="3">
    <source>
        <dbReference type="Proteomes" id="UP000193498"/>
    </source>
</evidence>
<dbReference type="EMBL" id="MCFE01000468">
    <property type="protein sequence ID" value="ORX89175.1"/>
    <property type="molecule type" value="Genomic_DNA"/>
</dbReference>
<accession>A0A1Y1XU14</accession>